<dbReference type="EMBL" id="JBHFFA010000008">
    <property type="protein sequence ID" value="KAL2610666.1"/>
    <property type="molecule type" value="Genomic_DNA"/>
</dbReference>
<comment type="similarity">
    <text evidence="2">Belongs to the ubiquitin-conjugating enzyme family. UEV subfamily.</text>
</comment>
<evidence type="ECO:0000313" key="13">
    <source>
        <dbReference type="Proteomes" id="UP001605036"/>
    </source>
</evidence>
<reference evidence="12 13" key="1">
    <citation type="submission" date="2024-09" db="EMBL/GenBank/DDBJ databases">
        <title>Chromosome-scale assembly of Riccia fluitans.</title>
        <authorList>
            <person name="Paukszto L."/>
            <person name="Sawicki J."/>
            <person name="Karawczyk K."/>
            <person name="Piernik-Szablinska J."/>
            <person name="Szczecinska M."/>
            <person name="Mazdziarz M."/>
        </authorList>
    </citation>
    <scope>NUCLEOTIDE SEQUENCE [LARGE SCALE GENOMIC DNA]</scope>
    <source>
        <strain evidence="12">Rf_01</strain>
        <tissue evidence="12">Aerial parts of the thallus</tissue>
    </source>
</reference>
<organism evidence="12 13">
    <name type="scientific">Riccia fluitans</name>
    <dbReference type="NCBI Taxonomy" id="41844"/>
    <lineage>
        <taxon>Eukaryota</taxon>
        <taxon>Viridiplantae</taxon>
        <taxon>Streptophyta</taxon>
        <taxon>Embryophyta</taxon>
        <taxon>Marchantiophyta</taxon>
        <taxon>Marchantiopsida</taxon>
        <taxon>Marchantiidae</taxon>
        <taxon>Marchantiales</taxon>
        <taxon>Ricciaceae</taxon>
        <taxon>Riccia</taxon>
    </lineage>
</organism>
<name>A0ABD1XRU9_9MARC</name>
<feature type="domain" description="SB" evidence="10">
    <location>
        <begin position="347"/>
        <end position="415"/>
    </location>
</feature>
<evidence type="ECO:0000256" key="7">
    <source>
        <dbReference type="PROSITE-ProRule" id="PRU00644"/>
    </source>
</evidence>
<dbReference type="PANTHER" id="PTHR23306">
    <property type="entry name" value="TUMOR SUSCEPTIBILITY GENE 101 PROTEIN-RELATED"/>
    <property type="match status" value="1"/>
</dbReference>
<dbReference type="InterPro" id="IPR008883">
    <property type="entry name" value="UEV_N"/>
</dbReference>
<dbReference type="CDD" id="cd11685">
    <property type="entry name" value="UEV_TSG101-like"/>
    <property type="match status" value="1"/>
</dbReference>
<dbReference type="SUPFAM" id="SSF54495">
    <property type="entry name" value="UBC-like"/>
    <property type="match status" value="1"/>
</dbReference>
<dbReference type="InterPro" id="IPR017916">
    <property type="entry name" value="SB_dom"/>
</dbReference>
<feature type="region of interest" description="Disordered" evidence="9">
    <location>
        <begin position="213"/>
        <end position="246"/>
    </location>
</feature>
<evidence type="ECO:0000259" key="11">
    <source>
        <dbReference type="PROSITE" id="PS51322"/>
    </source>
</evidence>
<dbReference type="Gene3D" id="3.10.110.10">
    <property type="entry name" value="Ubiquitin Conjugating Enzyme"/>
    <property type="match status" value="1"/>
</dbReference>
<dbReference type="SUPFAM" id="SSF140111">
    <property type="entry name" value="Endosomal sorting complex assembly domain"/>
    <property type="match status" value="1"/>
</dbReference>
<dbReference type="Proteomes" id="UP001605036">
    <property type="component" value="Unassembled WGS sequence"/>
</dbReference>
<comment type="subcellular location">
    <subcellularLocation>
        <location evidence="1">Endosome</location>
    </subcellularLocation>
</comment>
<dbReference type="GO" id="GO:0005768">
    <property type="term" value="C:endosome"/>
    <property type="evidence" value="ECO:0007669"/>
    <property type="project" value="UniProtKB-SubCell"/>
</dbReference>
<dbReference type="Pfam" id="PF05743">
    <property type="entry name" value="UEV"/>
    <property type="match status" value="1"/>
</dbReference>
<protein>
    <recommendedName>
        <fullName evidence="14">Tumor susceptibility protein 101</fullName>
    </recommendedName>
</protein>
<evidence type="ECO:0000256" key="5">
    <source>
        <dbReference type="ARBA" id="ARBA00022927"/>
    </source>
</evidence>
<evidence type="ECO:0008006" key="14">
    <source>
        <dbReference type="Google" id="ProtNLM"/>
    </source>
</evidence>
<dbReference type="InterPro" id="IPR016135">
    <property type="entry name" value="UBQ-conjugating_enzyme/RWD"/>
</dbReference>
<evidence type="ECO:0000256" key="6">
    <source>
        <dbReference type="ARBA" id="ARBA00023054"/>
    </source>
</evidence>
<feature type="domain" description="UEV" evidence="11">
    <location>
        <begin position="20"/>
        <end position="164"/>
    </location>
</feature>
<keyword evidence="6 8" id="KW-0175">Coiled coil</keyword>
<evidence type="ECO:0000256" key="3">
    <source>
        <dbReference type="ARBA" id="ARBA00022448"/>
    </source>
</evidence>
<dbReference type="PANTHER" id="PTHR23306:SF3">
    <property type="entry name" value="TUMOR SUPPRESSOR PROTEIN 101"/>
    <property type="match status" value="1"/>
</dbReference>
<evidence type="ECO:0000259" key="10">
    <source>
        <dbReference type="PROSITE" id="PS51312"/>
    </source>
</evidence>
<dbReference type="InterPro" id="IPR052070">
    <property type="entry name" value="ESCRT-I_UEV_domain"/>
</dbReference>
<keyword evidence="4" id="KW-0967">Endosome</keyword>
<dbReference type="Pfam" id="PF09454">
    <property type="entry name" value="Vps23_core"/>
    <property type="match status" value="1"/>
</dbReference>
<dbReference type="PROSITE" id="PS51312">
    <property type="entry name" value="SB"/>
    <property type="match status" value="1"/>
</dbReference>
<evidence type="ECO:0000313" key="12">
    <source>
        <dbReference type="EMBL" id="KAL2610666.1"/>
    </source>
</evidence>
<evidence type="ECO:0000256" key="1">
    <source>
        <dbReference type="ARBA" id="ARBA00004177"/>
    </source>
</evidence>
<keyword evidence="3 7" id="KW-0813">Transport</keyword>
<dbReference type="Gene3D" id="6.10.140.820">
    <property type="match status" value="1"/>
</dbReference>
<sequence length="425" mass="47668">MPTITGAQTSHASAQFLNSVLSQRGPNALPYDEAVKWNIRQHLLTLLQDFPGLQVKTASFTHNDGRTVNLLQADGTIPMYFQDVKYNIPVVVWLLESYPRTCPLVYVTPTRDMIIKPRHPYVDASGMVNIPYLQQWVFPRSNLVELIQSASLLFGQDPPLYSRPAVLPHLRPPPPMPPTPSFHGMNPMHAGSTAAALPVQTVSPSVGLFTTPVTQTSPRTQYPPYMQHSPTSTTTTLPQQAPRPENPAEVFRKNAINALTERVNRDTATLLQKGQTEMDGLFHTQALLNQRAEQVDKGCRELQQEREGLEQQLQLLLTNTDVIESWLKMNDRGMMDVEIDSVFEPTDALSKQMLECTSGDLALEDILYSLDRAVRDGAIPVEAYLKHVRILSREQFMLRATTSKIRQLQTRSQVVNMASRASYVS</sequence>
<proteinExistence type="inferred from homology"/>
<dbReference type="GO" id="GO:0015031">
    <property type="term" value="P:protein transport"/>
    <property type="evidence" value="ECO:0007669"/>
    <property type="project" value="UniProtKB-UniRule"/>
</dbReference>
<evidence type="ECO:0000256" key="4">
    <source>
        <dbReference type="ARBA" id="ARBA00022753"/>
    </source>
</evidence>
<keyword evidence="5 7" id="KW-0653">Protein transport</keyword>
<comment type="caution">
    <text evidence="12">The sequence shown here is derived from an EMBL/GenBank/DDBJ whole genome shotgun (WGS) entry which is preliminary data.</text>
</comment>
<accession>A0ABD1XRU9</accession>
<gene>
    <name evidence="12" type="ORF">R1flu_029239</name>
</gene>
<keyword evidence="13" id="KW-1185">Reference proteome</keyword>
<dbReference type="AlphaFoldDB" id="A0ABD1XRU9"/>
<evidence type="ECO:0000256" key="9">
    <source>
        <dbReference type="SAM" id="MobiDB-lite"/>
    </source>
</evidence>
<dbReference type="PROSITE" id="PS51322">
    <property type="entry name" value="UEV"/>
    <property type="match status" value="1"/>
</dbReference>
<evidence type="ECO:0000256" key="2">
    <source>
        <dbReference type="ARBA" id="ARBA00009594"/>
    </source>
</evidence>
<dbReference type="InterPro" id="IPR037202">
    <property type="entry name" value="ESCRT_assembly_dom"/>
</dbReference>
<evidence type="ECO:0000256" key="8">
    <source>
        <dbReference type="SAM" id="Coils"/>
    </source>
</evidence>
<feature type="coiled-coil region" evidence="8">
    <location>
        <begin position="292"/>
        <end position="319"/>
    </location>
</feature>